<evidence type="ECO:0000256" key="4">
    <source>
        <dbReference type="SAM" id="MobiDB-lite"/>
    </source>
</evidence>
<evidence type="ECO:0008006" key="7">
    <source>
        <dbReference type="Google" id="ProtNLM"/>
    </source>
</evidence>
<feature type="compositionally biased region" description="Polar residues" evidence="4">
    <location>
        <begin position="1922"/>
        <end position="1936"/>
    </location>
</feature>
<keyword evidence="3" id="KW-0175">Coiled coil</keyword>
<feature type="region of interest" description="Disordered" evidence="4">
    <location>
        <begin position="266"/>
        <end position="300"/>
    </location>
</feature>
<feature type="region of interest" description="Disordered" evidence="4">
    <location>
        <begin position="1372"/>
        <end position="1401"/>
    </location>
</feature>
<gene>
    <name evidence="5" type="ORF">WJX75_009206</name>
</gene>
<proteinExistence type="predicted"/>
<evidence type="ECO:0000313" key="6">
    <source>
        <dbReference type="Proteomes" id="UP001491310"/>
    </source>
</evidence>
<comment type="caution">
    <text evidence="5">The sequence shown here is derived from an EMBL/GenBank/DDBJ whole genome shotgun (WGS) entry which is preliminary data.</text>
</comment>
<organism evidence="5 6">
    <name type="scientific">Coccomyxa subellipsoidea</name>
    <dbReference type="NCBI Taxonomy" id="248742"/>
    <lineage>
        <taxon>Eukaryota</taxon>
        <taxon>Viridiplantae</taxon>
        <taxon>Chlorophyta</taxon>
        <taxon>core chlorophytes</taxon>
        <taxon>Trebouxiophyceae</taxon>
        <taxon>Trebouxiophyceae incertae sedis</taxon>
        <taxon>Coccomyxaceae</taxon>
        <taxon>Coccomyxa</taxon>
    </lineage>
</organism>
<feature type="compositionally biased region" description="Low complexity" evidence="4">
    <location>
        <begin position="332"/>
        <end position="348"/>
    </location>
</feature>
<evidence type="ECO:0000256" key="3">
    <source>
        <dbReference type="SAM" id="Coils"/>
    </source>
</evidence>
<feature type="region of interest" description="Disordered" evidence="4">
    <location>
        <begin position="1922"/>
        <end position="1956"/>
    </location>
</feature>
<dbReference type="Gene3D" id="1.25.40.10">
    <property type="entry name" value="Tetratricopeptide repeat domain"/>
    <property type="match status" value="1"/>
</dbReference>
<feature type="coiled-coil region" evidence="3">
    <location>
        <begin position="1616"/>
        <end position="1653"/>
    </location>
</feature>
<reference evidence="5 6" key="1">
    <citation type="journal article" date="2024" name="Nat. Commun.">
        <title>Phylogenomics reveals the evolutionary origins of lichenization in chlorophyte algae.</title>
        <authorList>
            <person name="Puginier C."/>
            <person name="Libourel C."/>
            <person name="Otte J."/>
            <person name="Skaloud P."/>
            <person name="Haon M."/>
            <person name="Grisel S."/>
            <person name="Petersen M."/>
            <person name="Berrin J.G."/>
            <person name="Delaux P.M."/>
            <person name="Dal Grande F."/>
            <person name="Keller J."/>
        </authorList>
    </citation>
    <scope>NUCLEOTIDE SEQUENCE [LARGE SCALE GENOMIC DNA]</scope>
    <source>
        <strain evidence="5 6">SAG 216-7</strain>
    </source>
</reference>
<protein>
    <recommendedName>
        <fullName evidence="7">Calcineurin-binding cabin-1</fullName>
    </recommendedName>
</protein>
<evidence type="ECO:0000256" key="2">
    <source>
        <dbReference type="ARBA" id="ARBA00023242"/>
    </source>
</evidence>
<feature type="compositionally biased region" description="Low complexity" evidence="4">
    <location>
        <begin position="1859"/>
        <end position="1870"/>
    </location>
</feature>
<evidence type="ECO:0000256" key="1">
    <source>
        <dbReference type="ARBA" id="ARBA00004123"/>
    </source>
</evidence>
<dbReference type="InterPro" id="IPR011990">
    <property type="entry name" value="TPR-like_helical_dom_sf"/>
</dbReference>
<dbReference type="EMBL" id="JALJOT010000003">
    <property type="protein sequence ID" value="KAK9916957.1"/>
    <property type="molecule type" value="Genomic_DNA"/>
</dbReference>
<sequence length="2095" mass="222741">MVRLAFAAINASADGDEEQHDGETLEAQEARVADSYMRALQIVQDNRKIEAQDAFEALLVEPLLADSTEGGGLSMASAKQLKHVILKNLAALLAEADENAMRALQLYGQALLLDDGDAVVWNRMGTLAAECGLWGAARNVFEHGLARHPRHALMLEKLVEVLLQLGDWPAAAPLINRILHRDPGHPRAQKVSAFLEHPYEGGPNGAHEADAKAILQPRFRRRLQPEKRDQLVSQPMSHRQVSLPSATWAGLLQTLTDLIKVGEAAAMPKKDAHAPSRMSRRLEARREGRAGTDDEGNGGSESVNIIAMLFPFLPEPPPTATVTDSGTGGQTPGSAGAAAAPQPPAVGGNSAIRSREEGRAVRAFLLARPAKESLHSLGAAAVQQLASDASRRLPPDALLKLLELAAALGSGWRPTPAVALTLAELHLDRAALCGPAAAAAAATPAEGIVATQEGPQPAASVAVSGKGPASKRNKAAAEAAAAAHIRACEALLGAFLMDMLQTPAGGAPLANGDTMKLQRPLLARHQWALGRLAELRRDFAAAAKHYSACQHLCKGMETKEGDHTQQPLVILFANCERDAEISAVAASAKVEGLQLFEVLENSKRHLAEGRLGVVIAELAPALLGEVVAAARGLRSDRKIFLDALQMLQDAAMSVDDASLELRCRLVALTHLLPPLPADLSDELARTASAAGPPPPAVKETQKPVKVLLTQALSELTDFVAKQRRSGTGGMQALAQNTEALRSQELVEVQWRVSVLVERYYWSLCQAGSGQPQPRSVASRNLNSKEAARQAALLAAVSALCALCELRSAARRQLSRADISAEEALMRTASGILAARRALTQQHGAWVKFCLTRLAALLQALKETPSDVRMEEEGNEGAEEVTTVETRIESALAQCLHVLYGVDLPHRDPDWGSMEDQVVARVAMRTPEECLDAWRYICPYAEGIADDKKALGRLQGVLQAMQKHFKAPPQAVLDAWRPDALLDARDCDEAYLLQGPRPDAAHKLLTPPPQLQQAVAADSHAGVHAILHHLLLRLQPDLDALHKDDIALLPDGAAAVEGFVQLACYDLRYNPLRYFAWDRIAAMYREASEGIVKMAAEELSVDEWHADVNAALRARFDMYQRRAAHATLIARQLCPMEDIVFHDEQDAMLLYERLQHAPPLYDQLSRVPERALVQRLAADAAKACERAVEGLPDEWLYHMFLGKMRAKSLCPPEQYLPDLARACALALVHAGGLVEPIYRLHATRIKLLHQPQALTPAALTFLARYCFEEEKQRKAAALMQQSVAGQGAQSIQDLVNLLVTDCEAAMRWCLEKDKGFHKAHHALARSLQARGSFLEAAEELRQLFSSPKRPFYIGMWEIGDKLTKATGDVESTMADGASSALTDDDSAWGRQPPRTAGNGLEESHRKFAACRRKYLIRYLNLLARTGNFASLAAAHSFLASPQQWSNPSMMADIARLALGRCIATLAGQLRHHFPALMATVTQNSTGGVATTSGHISGISTGPQGSLLGAALNSAAPLGVRHTSSMVMGVPIGQQEESRMSAAHVAVSDEALPVLEAAYGLYVEHFVLGGPEHSAKHWAAALEAAQPVDPSLSGWTGEAAFVRGAFAYVDELGRRGNLDELQTRLATVRKRCKVLRTANERVQNLAARIAAAAAAALAAALTDLERRQAAAPVPNQAIGNLPPNQAMAFGPPPNQAPVTMPPNLTPVSVPPNQAHSDVPGAGSPRRQDWAAPGAVRGAVWQPELATPGKAQPTAVSEHSLLGAAIPPPQAAPAAGHVPSQADASAKQASLELLRHAHYFYKSGIARLPAPGSSAAGSLCRLDELLVRAYKLYRGLGQAGSALVTAEDAAAACEELARATRRSSPSGKASRAASRADRAAEGTRLLPVAEDAGREVALQQAEAALPQQAATSSGNGAAQIIEQNGQDGEQRSAQKTAADSSAVGIARPATPLTRKRSRHEADVAEAVAISGAAARAAAIPPSANGLHTATAQPEHTVAAHNSQPGAMQAAASHSAFPAFQRPVVTSGGLVHGTALTVPTRGPASWGAAWALAAPPAGAALAPGLSNGVPMPVSMTASDMNVARPDTAAPAVKRLRPDS</sequence>
<dbReference type="Pfam" id="PF14559">
    <property type="entry name" value="TPR_19"/>
    <property type="match status" value="1"/>
</dbReference>
<dbReference type="SUPFAM" id="SSF48452">
    <property type="entry name" value="TPR-like"/>
    <property type="match status" value="1"/>
</dbReference>
<feature type="region of interest" description="Disordered" evidence="4">
    <location>
        <begin position="316"/>
        <end position="351"/>
    </location>
</feature>
<feature type="compositionally biased region" description="Basic and acidic residues" evidence="4">
    <location>
        <begin position="268"/>
        <end position="292"/>
    </location>
</feature>
<evidence type="ECO:0000313" key="5">
    <source>
        <dbReference type="EMBL" id="KAK9916957.1"/>
    </source>
</evidence>
<comment type="subcellular location">
    <subcellularLocation>
        <location evidence="1">Nucleus</location>
    </subcellularLocation>
</comment>
<feature type="region of interest" description="Disordered" evidence="4">
    <location>
        <begin position="1706"/>
        <end position="1728"/>
    </location>
</feature>
<accession>A0ABR2YYK2</accession>
<dbReference type="PANTHER" id="PTHR15502:SF7">
    <property type="entry name" value="CALCINEURIN-BINDING PROTEIN CABIN-1"/>
    <property type="match status" value="1"/>
</dbReference>
<dbReference type="InterPro" id="IPR033053">
    <property type="entry name" value="Hir3/CABIN1"/>
</dbReference>
<keyword evidence="6" id="KW-1185">Reference proteome</keyword>
<dbReference type="Proteomes" id="UP001491310">
    <property type="component" value="Unassembled WGS sequence"/>
</dbReference>
<feature type="region of interest" description="Disordered" evidence="4">
    <location>
        <begin position="1854"/>
        <end position="1881"/>
    </location>
</feature>
<dbReference type="PANTHER" id="PTHR15502">
    <property type="entry name" value="CALCINEURIN-BINDING PROTEIN CABIN 1-RELATED"/>
    <property type="match status" value="1"/>
</dbReference>
<keyword evidence="2" id="KW-0539">Nucleus</keyword>
<name>A0ABR2YYK2_9CHLO</name>